<evidence type="ECO:0000313" key="2">
    <source>
        <dbReference type="Proteomes" id="UP001226577"/>
    </source>
</evidence>
<dbReference type="RefSeq" id="WP_307311098.1">
    <property type="nucleotide sequence ID" value="NZ_JAUSRE010000023.1"/>
</dbReference>
<gene>
    <name evidence="1" type="ORF">J2X98_003775</name>
</gene>
<proteinExistence type="predicted"/>
<evidence type="ECO:0000313" key="1">
    <source>
        <dbReference type="EMBL" id="MDP9890163.1"/>
    </source>
</evidence>
<name>A0ABT9RY33_9MICC</name>
<dbReference type="EMBL" id="JAUSRE010000023">
    <property type="protein sequence ID" value="MDP9890163.1"/>
    <property type="molecule type" value="Genomic_DNA"/>
</dbReference>
<keyword evidence="2" id="KW-1185">Reference proteome</keyword>
<reference evidence="1 2" key="1">
    <citation type="submission" date="2023-07" db="EMBL/GenBank/DDBJ databases">
        <title>Sorghum-associated microbial communities from plants grown in Nebraska, USA.</title>
        <authorList>
            <person name="Schachtman D."/>
        </authorList>
    </citation>
    <scope>NUCLEOTIDE SEQUENCE [LARGE SCALE GENOMIC DNA]</scope>
    <source>
        <strain evidence="1 2">CC222</strain>
    </source>
</reference>
<sequence length="123" mass="13091">MREYASDLPAGVRYAAPAGTVSESDGRTVEGPAYRSRGGYLFEDSSGGQWWIIFRTTTESFSLRALVRGDVLACSASYGQQVQVRVLAAGVLRSDADAAFRKMTPSSLEDAAWLAASVPVPPG</sequence>
<dbReference type="Proteomes" id="UP001226577">
    <property type="component" value="Unassembled WGS sequence"/>
</dbReference>
<protein>
    <submittedName>
        <fullName evidence="1">Uncharacterized protein</fullName>
    </submittedName>
</protein>
<comment type="caution">
    <text evidence="1">The sequence shown here is derived from an EMBL/GenBank/DDBJ whole genome shotgun (WGS) entry which is preliminary data.</text>
</comment>
<organism evidence="1 2">
    <name type="scientific">Pseudarthrobacter enclensis</name>
    <dbReference type="NCBI Taxonomy" id="993070"/>
    <lineage>
        <taxon>Bacteria</taxon>
        <taxon>Bacillati</taxon>
        <taxon>Actinomycetota</taxon>
        <taxon>Actinomycetes</taxon>
        <taxon>Micrococcales</taxon>
        <taxon>Micrococcaceae</taxon>
        <taxon>Pseudarthrobacter</taxon>
    </lineage>
</organism>
<accession>A0ABT9RY33</accession>